<reference evidence="1 2" key="1">
    <citation type="submission" date="2017-04" db="EMBL/GenBank/DDBJ databases">
        <authorList>
            <person name="Afonso C.L."/>
            <person name="Miller P.J."/>
            <person name="Scott M.A."/>
            <person name="Spackman E."/>
            <person name="Goraichik I."/>
            <person name="Dimitrov K.M."/>
            <person name="Suarez D.L."/>
            <person name="Swayne D.E."/>
        </authorList>
    </citation>
    <scope>NUCLEOTIDE SEQUENCE [LARGE SCALE GENOMIC DNA]</scope>
    <source>
        <strain evidence="1 2">B5P</strain>
    </source>
</reference>
<protein>
    <submittedName>
        <fullName evidence="1">Uncharacterized protein</fullName>
    </submittedName>
</protein>
<accession>A0A1X7PJP0</accession>
<dbReference type="EMBL" id="FXBL01000004">
    <property type="protein sequence ID" value="SMH51298.1"/>
    <property type="molecule type" value="Genomic_DNA"/>
</dbReference>
<gene>
    <name evidence="1" type="ORF">SAMN02982922_4387</name>
</gene>
<evidence type="ECO:0000313" key="2">
    <source>
        <dbReference type="Proteomes" id="UP000193083"/>
    </source>
</evidence>
<evidence type="ECO:0000313" key="1">
    <source>
        <dbReference type="EMBL" id="SMH51298.1"/>
    </source>
</evidence>
<keyword evidence="2" id="KW-1185">Reference proteome</keyword>
<organism evidence="1 2">
    <name type="scientific">Mesorhizobium australicum</name>
    <dbReference type="NCBI Taxonomy" id="536018"/>
    <lineage>
        <taxon>Bacteria</taxon>
        <taxon>Pseudomonadati</taxon>
        <taxon>Pseudomonadota</taxon>
        <taxon>Alphaproteobacteria</taxon>
        <taxon>Hyphomicrobiales</taxon>
        <taxon>Phyllobacteriaceae</taxon>
        <taxon>Mesorhizobium</taxon>
    </lineage>
</organism>
<sequence>MHASKDTPMAETCPPREKTLLMRLVAAWRRLHIKAVRRRTVERLVAQGDVRLLEDTGMDRAEAQALIEQRRLHRVAELTGLRGRGL</sequence>
<name>A0A1X7PJP0_9HYPH</name>
<dbReference type="AlphaFoldDB" id="A0A1X7PJP0"/>
<proteinExistence type="predicted"/>
<dbReference type="Proteomes" id="UP000193083">
    <property type="component" value="Unassembled WGS sequence"/>
</dbReference>